<feature type="transmembrane region" description="Helical" evidence="1">
    <location>
        <begin position="12"/>
        <end position="33"/>
    </location>
</feature>
<feature type="domain" description="YdbS-like PH" evidence="2">
    <location>
        <begin position="408"/>
        <end position="484"/>
    </location>
</feature>
<dbReference type="PANTHER" id="PTHR34473">
    <property type="entry name" value="UPF0699 TRANSMEMBRANE PROTEIN YDBS"/>
    <property type="match status" value="1"/>
</dbReference>
<feature type="transmembrane region" description="Helical" evidence="1">
    <location>
        <begin position="355"/>
        <end position="374"/>
    </location>
</feature>
<feature type="transmembrane region" description="Helical" evidence="1">
    <location>
        <begin position="386"/>
        <end position="404"/>
    </location>
</feature>
<protein>
    <recommendedName>
        <fullName evidence="2">YdbS-like PH domain-containing protein</fullName>
    </recommendedName>
</protein>
<comment type="caution">
    <text evidence="3">The sequence shown here is derived from an EMBL/GenBank/DDBJ whole genome shotgun (WGS) entry which is preliminary data.</text>
</comment>
<evidence type="ECO:0000259" key="2">
    <source>
        <dbReference type="Pfam" id="PF03703"/>
    </source>
</evidence>
<feature type="transmembrane region" description="Helical" evidence="1">
    <location>
        <begin position="180"/>
        <end position="201"/>
    </location>
</feature>
<organism evidence="3 4">
    <name type="scientific">Neobacillus rhizosphaerae</name>
    <dbReference type="NCBI Taxonomy" id="2880965"/>
    <lineage>
        <taxon>Bacteria</taxon>
        <taxon>Bacillati</taxon>
        <taxon>Bacillota</taxon>
        <taxon>Bacilli</taxon>
        <taxon>Bacillales</taxon>
        <taxon>Bacillaceae</taxon>
        <taxon>Neobacillus</taxon>
    </lineage>
</organism>
<dbReference type="InterPro" id="IPR014529">
    <property type="entry name" value="UCP026631"/>
</dbReference>
<dbReference type="PIRSF" id="PIRSF026631">
    <property type="entry name" value="UCP026631"/>
    <property type="match status" value="1"/>
</dbReference>
<dbReference type="RefSeq" id="WP_248734870.1">
    <property type="nucleotide sequence ID" value="NZ_CALBWS010000008.1"/>
</dbReference>
<sequence length="495" mass="57428">MTKVKRYHPLLMLFDLWQLLKNIFFIFIFLFIIKAGSQSLFITYGRLLFFIVCGVSFIYIILKWVTHKYGLDDRCFYLYKGILCKSERTIPFSKIQNVNRHTSLFHRMFNVTSISFETGMTGEDAAVKYEVVSKKEAERMEEFIASAVHEEAMNLSLLEMAVEKVDSNRVIHFKPMKKDILKASFTSLSFLLFIPLLLSFYSKVDDIFHVVEQTKGIFFSIIGSWWIVTTIVIVLIMASVGFGIARTFLKYGKYEISSDQDRIYITKGVLDETAFSIAKEKVQAIEIKQSILKRLLGFAEVKLTSAGSLSLGEEKLEINSLYPFLPDGRAYDMISEILPAYEVTQKMNRLPKKSLWFRVFSPSWIWMISSAALFYFKPAVLGIEQAWWIISAALLMVVVAARWLDFLHTQYILNDRFIQFKKGSLTTSLFVSKRDKVIEVKVTRNIFQKWLGLASIETINRAKPIQHNEIVDVPVDFAVSFYKWYMGRRKEIEIE</sequence>
<gene>
    <name evidence="3" type="ORF">BACCIP111895_01721</name>
</gene>
<keyword evidence="4" id="KW-1185">Reference proteome</keyword>
<reference evidence="3" key="1">
    <citation type="submission" date="2022-04" db="EMBL/GenBank/DDBJ databases">
        <authorList>
            <person name="Criscuolo A."/>
        </authorList>
    </citation>
    <scope>NUCLEOTIDE SEQUENCE</scope>
    <source>
        <strain evidence="3">CIP111895</strain>
    </source>
</reference>
<keyword evidence="1" id="KW-0472">Membrane</keyword>
<feature type="domain" description="YdbS-like PH" evidence="2">
    <location>
        <begin position="64"/>
        <end position="144"/>
    </location>
</feature>
<dbReference type="Proteomes" id="UP000838308">
    <property type="component" value="Unassembled WGS sequence"/>
</dbReference>
<feature type="transmembrane region" description="Helical" evidence="1">
    <location>
        <begin position="221"/>
        <end position="245"/>
    </location>
</feature>
<evidence type="ECO:0000313" key="3">
    <source>
        <dbReference type="EMBL" id="CAH2714549.1"/>
    </source>
</evidence>
<accession>A0ABM9EPJ2</accession>
<evidence type="ECO:0000313" key="4">
    <source>
        <dbReference type="Proteomes" id="UP000838308"/>
    </source>
</evidence>
<feature type="transmembrane region" description="Helical" evidence="1">
    <location>
        <begin position="39"/>
        <end position="62"/>
    </location>
</feature>
<name>A0ABM9EPJ2_9BACI</name>
<dbReference type="EMBL" id="CALBWS010000008">
    <property type="protein sequence ID" value="CAH2714549.1"/>
    <property type="molecule type" value="Genomic_DNA"/>
</dbReference>
<proteinExistence type="predicted"/>
<evidence type="ECO:0000256" key="1">
    <source>
        <dbReference type="SAM" id="Phobius"/>
    </source>
</evidence>
<dbReference type="InterPro" id="IPR005182">
    <property type="entry name" value="YdbS-like_PH"/>
</dbReference>
<keyword evidence="1" id="KW-1133">Transmembrane helix</keyword>
<keyword evidence="1" id="KW-0812">Transmembrane</keyword>
<dbReference type="PANTHER" id="PTHR34473:SF2">
    <property type="entry name" value="UPF0699 TRANSMEMBRANE PROTEIN YDBT"/>
    <property type="match status" value="1"/>
</dbReference>
<feature type="domain" description="YdbS-like PH" evidence="2">
    <location>
        <begin position="259"/>
        <end position="308"/>
    </location>
</feature>
<dbReference type="Pfam" id="PF03703">
    <property type="entry name" value="bPH_2"/>
    <property type="match status" value="3"/>
</dbReference>